<sequence length="411" mass="43044">MGFHGGMPHFVLSRRAFTALLTGCALGGCSSEGPGAPSGGSARDAVSRAYTFLDRRVDEAAGRPGGLPRSYTGGYMARHHSKVAFTYDVALVIIAYCRRGRDADLERAAELSRTLVALQERDPEDDGRLRQSYESGRPPSGAQVPKAAAGDVFTGTLAWAGLALLHAHRATGTAAFRSGALRAAGWIQDTVFRSTGTAGYAGGVDSAGKAVAWRSSEHNADVAGFFRALGAAVDDTAWGDRADTAAAFLDAMWDEERGAFWTGTGTDGSTVNRGPVPEDPQTWSYLATRDARHEKSLDWALRELAAEDGGFVGVSFSDADTSKVWFEGTGHLVCALRARNGDGDRARADRLLASLRAAQSGAPGADGHGLVAASSDGLDTGDGDRLYASLHTGTTAWFALAGQGADPFVLD</sequence>
<evidence type="ECO:0000256" key="1">
    <source>
        <dbReference type="SAM" id="MobiDB-lite"/>
    </source>
</evidence>
<evidence type="ECO:0008006" key="3">
    <source>
        <dbReference type="Google" id="ProtNLM"/>
    </source>
</evidence>
<dbReference type="Gene3D" id="1.50.10.20">
    <property type="match status" value="1"/>
</dbReference>
<proteinExistence type="predicted"/>
<dbReference type="KEGG" id="stac:ABII15_04765"/>
<organism evidence="2">
    <name type="scientific">Streptomyces tabacisoli</name>
    <dbReference type="NCBI Taxonomy" id="3156398"/>
    <lineage>
        <taxon>Bacteria</taxon>
        <taxon>Bacillati</taxon>
        <taxon>Actinomycetota</taxon>
        <taxon>Actinomycetes</taxon>
        <taxon>Kitasatosporales</taxon>
        <taxon>Streptomycetaceae</taxon>
        <taxon>Streptomyces</taxon>
    </lineage>
</organism>
<dbReference type="SUPFAM" id="SSF48208">
    <property type="entry name" value="Six-hairpin glycosidases"/>
    <property type="match status" value="1"/>
</dbReference>
<dbReference type="EMBL" id="CP159534">
    <property type="protein sequence ID" value="XCJ69324.1"/>
    <property type="molecule type" value="Genomic_DNA"/>
</dbReference>
<dbReference type="GO" id="GO:0005975">
    <property type="term" value="P:carbohydrate metabolic process"/>
    <property type="evidence" value="ECO:0007669"/>
    <property type="project" value="InterPro"/>
</dbReference>
<dbReference type="RefSeq" id="WP_353941015.1">
    <property type="nucleotide sequence ID" value="NZ_CP159534.1"/>
</dbReference>
<name>A0AAU8ILD5_9ACTN</name>
<reference evidence="2" key="1">
    <citation type="submission" date="2024-06" db="EMBL/GenBank/DDBJ databases">
        <title>Streptomyces sp. strain HUAS MG91 genome sequences.</title>
        <authorList>
            <person name="Mo P."/>
        </authorList>
    </citation>
    <scope>NUCLEOTIDE SEQUENCE</scope>
    <source>
        <strain evidence="2">HUAS MG91</strain>
    </source>
</reference>
<gene>
    <name evidence="2" type="ORF">ABII15_04765</name>
</gene>
<evidence type="ECO:0000313" key="2">
    <source>
        <dbReference type="EMBL" id="XCJ69324.1"/>
    </source>
</evidence>
<dbReference type="AlphaFoldDB" id="A0AAU8ILD5"/>
<feature type="region of interest" description="Disordered" evidence="1">
    <location>
        <begin position="119"/>
        <end position="146"/>
    </location>
</feature>
<accession>A0AAU8ILD5</accession>
<protein>
    <recommendedName>
        <fullName evidence="3">Lipoprotein</fullName>
    </recommendedName>
</protein>
<dbReference type="InterPro" id="IPR008928">
    <property type="entry name" value="6-hairpin_glycosidase_sf"/>
</dbReference>